<dbReference type="OrthoDB" id="4708870at2759"/>
<dbReference type="STRING" id="983965.A0A2T4CBT8"/>
<feature type="region of interest" description="Disordered" evidence="1">
    <location>
        <begin position="1"/>
        <end position="20"/>
    </location>
</feature>
<evidence type="ECO:0000313" key="2">
    <source>
        <dbReference type="EMBL" id="PTB79037.1"/>
    </source>
</evidence>
<evidence type="ECO:0000313" key="3">
    <source>
        <dbReference type="Proteomes" id="UP000240760"/>
    </source>
</evidence>
<protein>
    <submittedName>
        <fullName evidence="2">Uncharacterized protein</fullName>
    </submittedName>
</protein>
<organism evidence="2 3">
    <name type="scientific">Trichoderma longibrachiatum ATCC 18648</name>
    <dbReference type="NCBI Taxonomy" id="983965"/>
    <lineage>
        <taxon>Eukaryota</taxon>
        <taxon>Fungi</taxon>
        <taxon>Dikarya</taxon>
        <taxon>Ascomycota</taxon>
        <taxon>Pezizomycotina</taxon>
        <taxon>Sordariomycetes</taxon>
        <taxon>Hypocreomycetidae</taxon>
        <taxon>Hypocreales</taxon>
        <taxon>Hypocreaceae</taxon>
        <taxon>Trichoderma</taxon>
    </lineage>
</organism>
<feature type="region of interest" description="Disordered" evidence="1">
    <location>
        <begin position="92"/>
        <end position="147"/>
    </location>
</feature>
<feature type="compositionally biased region" description="Basic and acidic residues" evidence="1">
    <location>
        <begin position="108"/>
        <end position="147"/>
    </location>
</feature>
<gene>
    <name evidence="2" type="ORF">M440DRAFT_1389117</name>
</gene>
<sequence length="490" mass="56176">MGGSAFAQGQNPLSTPRMPKEVYDATKSRCREILLGLYSCVESPVEGPAKKDYGDIDFLVASPKSDGAKGALAIPTISQALGAERKIVAGGTEPAASLAIPWPEDDKDEKSEEKYDKEEGSIEKDDKDKDTKDTEGKGKHKDDKEEPTKRYIQVDVRVCESEEKLRWMLFKHGHGDFWNVMGSMIRPYGLTVDDTALWLRVPEIEEHNRKRARIFLTSDPAKVMEFLDMRLEGYWDKAFSSMEELYDYITTCRLMYVDPTLTDSEEPKLKSNDRRRMNYRPVFRKWIDEFVPECRRLGKFSEQKFTREQIAEEAFATFGVEEEFNTRRDKFLAEKQKEYIWNTSIKGGVPASKTGDRFDILYRSCLVKALKKIILEDDTSYGIRPLKTLKKADGMYDLERVDDFISKNQESVGKAAIARHHGAYGEHIHKKECQEGQPLRKKFGVRSLWVTTGFGAFHERQRGENLFSNMEITAKQQPSNNMICTLDDLA</sequence>
<evidence type="ECO:0000256" key="1">
    <source>
        <dbReference type="SAM" id="MobiDB-lite"/>
    </source>
</evidence>
<dbReference type="EMBL" id="KZ679128">
    <property type="protein sequence ID" value="PTB79037.1"/>
    <property type="molecule type" value="Genomic_DNA"/>
</dbReference>
<proteinExistence type="predicted"/>
<reference evidence="2 3" key="1">
    <citation type="submission" date="2016-07" db="EMBL/GenBank/DDBJ databases">
        <title>Multiple horizontal gene transfer events from other fungi enriched the ability of initially mycotrophic Trichoderma (Ascomycota) to feed on dead plant biomass.</title>
        <authorList>
            <consortium name="DOE Joint Genome Institute"/>
            <person name="Aerts A."/>
            <person name="Atanasova L."/>
            <person name="Chenthamara K."/>
            <person name="Zhang J."/>
            <person name="Grujic M."/>
            <person name="Henrissat B."/>
            <person name="Kuo A."/>
            <person name="Salamov A."/>
            <person name="Lipzen A."/>
            <person name="Labutti K."/>
            <person name="Barry K."/>
            <person name="Miao Y."/>
            <person name="Rahimi M.J."/>
            <person name="Shen Q."/>
            <person name="Grigoriev I.V."/>
            <person name="Kubicek C.P."/>
            <person name="Druzhinina I.S."/>
        </authorList>
    </citation>
    <scope>NUCLEOTIDE SEQUENCE [LARGE SCALE GENOMIC DNA]</scope>
    <source>
        <strain evidence="2 3">ATCC 18648</strain>
    </source>
</reference>
<keyword evidence="3" id="KW-1185">Reference proteome</keyword>
<name>A0A2T4CBT8_TRILO</name>
<dbReference type="AlphaFoldDB" id="A0A2T4CBT8"/>
<dbReference type="Proteomes" id="UP000240760">
    <property type="component" value="Unassembled WGS sequence"/>
</dbReference>
<accession>A0A2T4CBT8</accession>